<dbReference type="KEGG" id="str:Sterm_3111"/>
<dbReference type="GO" id="GO:0016787">
    <property type="term" value="F:hydrolase activity"/>
    <property type="evidence" value="ECO:0007669"/>
    <property type="project" value="UniProtKB-KW"/>
</dbReference>
<dbReference type="STRING" id="526218.Sterm_3111"/>
<dbReference type="AlphaFoldDB" id="D1APB9"/>
<feature type="domain" description="Metallo-beta-lactamase" evidence="6">
    <location>
        <begin position="30"/>
        <end position="248"/>
    </location>
</feature>
<evidence type="ECO:0000256" key="5">
    <source>
        <dbReference type="ARBA" id="ARBA00022833"/>
    </source>
</evidence>
<dbReference type="EMBL" id="CP001739">
    <property type="protein sequence ID" value="ACZ09953.1"/>
    <property type="molecule type" value="Genomic_DNA"/>
</dbReference>
<evidence type="ECO:0000259" key="6">
    <source>
        <dbReference type="SMART" id="SM00849"/>
    </source>
</evidence>
<evidence type="ECO:0000313" key="8">
    <source>
        <dbReference type="Proteomes" id="UP000000845"/>
    </source>
</evidence>
<dbReference type="HOGENOM" id="CLU_030571_3_4_0"/>
<keyword evidence="8" id="KW-1185">Reference proteome</keyword>
<keyword evidence="4" id="KW-0378">Hydrolase</keyword>
<dbReference type="Gene3D" id="3.60.15.10">
    <property type="entry name" value="Ribonuclease Z/Hydroxyacylglutathione hydrolase-like"/>
    <property type="match status" value="1"/>
</dbReference>
<dbReference type="Pfam" id="PF00753">
    <property type="entry name" value="Lactamase_B"/>
    <property type="match status" value="1"/>
</dbReference>
<dbReference type="RefSeq" id="WP_012862535.1">
    <property type="nucleotide sequence ID" value="NC_013517.1"/>
</dbReference>
<evidence type="ECO:0000256" key="3">
    <source>
        <dbReference type="ARBA" id="ARBA00022723"/>
    </source>
</evidence>
<dbReference type="eggNOG" id="COG0491">
    <property type="taxonomic scope" value="Bacteria"/>
</dbReference>
<proteinExistence type="inferred from homology"/>
<dbReference type="GO" id="GO:0046872">
    <property type="term" value="F:metal ion binding"/>
    <property type="evidence" value="ECO:0007669"/>
    <property type="project" value="UniProtKB-KW"/>
</dbReference>
<dbReference type="SMR" id="D1APB9"/>
<dbReference type="PANTHER" id="PTHR42978">
    <property type="entry name" value="QUORUM-QUENCHING LACTONASE YTNP-RELATED-RELATED"/>
    <property type="match status" value="1"/>
</dbReference>
<dbReference type="SUPFAM" id="SSF56281">
    <property type="entry name" value="Metallo-hydrolase/oxidoreductase"/>
    <property type="match status" value="1"/>
</dbReference>
<dbReference type="InterPro" id="IPR051013">
    <property type="entry name" value="MBL_superfamily_lactonases"/>
</dbReference>
<accession>D1APB9</accession>
<keyword evidence="3" id="KW-0479">Metal-binding</keyword>
<dbReference type="InterPro" id="IPR036866">
    <property type="entry name" value="RibonucZ/Hydroxyglut_hydro"/>
</dbReference>
<reference evidence="8" key="1">
    <citation type="submission" date="2009-09" db="EMBL/GenBank/DDBJ databases">
        <title>The complete chromosome of Sebaldella termitidis ATCC 33386.</title>
        <authorList>
            <consortium name="US DOE Joint Genome Institute (JGI-PGF)"/>
            <person name="Lucas S."/>
            <person name="Copeland A."/>
            <person name="Lapidus A."/>
            <person name="Glavina del Rio T."/>
            <person name="Dalin E."/>
            <person name="Tice H."/>
            <person name="Bruce D."/>
            <person name="Goodwin L."/>
            <person name="Pitluck S."/>
            <person name="Kyrpides N."/>
            <person name="Mavromatis K."/>
            <person name="Ivanova N."/>
            <person name="Mikhailova N."/>
            <person name="Sims D."/>
            <person name="Meincke L."/>
            <person name="Brettin T."/>
            <person name="Detter J.C."/>
            <person name="Han C."/>
            <person name="Larimer F."/>
            <person name="Land M."/>
            <person name="Hauser L."/>
            <person name="Markowitz V."/>
            <person name="Cheng J.F."/>
            <person name="Hugenholtz P."/>
            <person name="Woyke T."/>
            <person name="Wu D."/>
            <person name="Eisen J.A."/>
        </authorList>
    </citation>
    <scope>NUCLEOTIDE SEQUENCE [LARGE SCALE GENOMIC DNA]</scope>
    <source>
        <strain evidence="8">ATCC 33386 / NCTC 11300</strain>
    </source>
</reference>
<name>D1APB9_SEBTE</name>
<evidence type="ECO:0000256" key="1">
    <source>
        <dbReference type="ARBA" id="ARBA00001947"/>
    </source>
</evidence>
<sequence length="268" mass="31266">MKLTAFNNGYCTADKKYINKKSESRIIKFPATFFYLEISGIKILIDTGYSVSLFRNAGIAARLYSFVTRVKCDKDADEVLMENNINPDEIQYIIISHFHPDHYGSLKKFPEAVIICSREAAELLYSGKMSRIRNLVFERLIFKDMEKRIIKMEDFPEIKISENDFFNILNLNEIYGFYLEGHAKGQIGLYLKSLNKLMIFDAVWSKENLYGAEPRKILKKIAFADEKKYESTVKKIKEILYDLENTAHADIEPVITHDEKFLRSPYEF</sequence>
<evidence type="ECO:0000313" key="7">
    <source>
        <dbReference type="EMBL" id="ACZ09953.1"/>
    </source>
</evidence>
<comment type="similarity">
    <text evidence="2">Belongs to the metallo-beta-lactamase superfamily.</text>
</comment>
<evidence type="ECO:0000256" key="2">
    <source>
        <dbReference type="ARBA" id="ARBA00007749"/>
    </source>
</evidence>
<dbReference type="Proteomes" id="UP000000845">
    <property type="component" value="Chromosome"/>
</dbReference>
<protein>
    <submittedName>
        <fullName evidence="7">Beta-lactamase domain protein</fullName>
    </submittedName>
</protein>
<gene>
    <name evidence="7" type="ordered locus">Sterm_3111</name>
</gene>
<dbReference type="SMART" id="SM00849">
    <property type="entry name" value="Lactamase_B"/>
    <property type="match status" value="1"/>
</dbReference>
<reference evidence="7 8" key="2">
    <citation type="journal article" date="2010" name="Stand. Genomic Sci.">
        <title>Complete genome sequence of Sebaldella termitidis type strain (NCTC 11300).</title>
        <authorList>
            <person name="Harmon-Smith M."/>
            <person name="Celia L."/>
            <person name="Chertkov O."/>
            <person name="Lapidus A."/>
            <person name="Copeland A."/>
            <person name="Glavina Del Rio T."/>
            <person name="Nolan M."/>
            <person name="Lucas S."/>
            <person name="Tice H."/>
            <person name="Cheng J.F."/>
            <person name="Han C."/>
            <person name="Detter J.C."/>
            <person name="Bruce D."/>
            <person name="Goodwin L."/>
            <person name="Pitluck S."/>
            <person name="Pati A."/>
            <person name="Liolios K."/>
            <person name="Ivanova N."/>
            <person name="Mavromatis K."/>
            <person name="Mikhailova N."/>
            <person name="Chen A."/>
            <person name="Palaniappan K."/>
            <person name="Land M."/>
            <person name="Hauser L."/>
            <person name="Chang Y.J."/>
            <person name="Jeffries C.D."/>
            <person name="Brettin T."/>
            <person name="Goker M."/>
            <person name="Beck B."/>
            <person name="Bristow J."/>
            <person name="Eisen J.A."/>
            <person name="Markowitz V."/>
            <person name="Hugenholtz P."/>
            <person name="Kyrpides N.C."/>
            <person name="Klenk H.P."/>
            <person name="Chen F."/>
        </authorList>
    </citation>
    <scope>NUCLEOTIDE SEQUENCE [LARGE SCALE GENOMIC DNA]</scope>
    <source>
        <strain evidence="8">ATCC 33386 / NCTC 11300</strain>
    </source>
</reference>
<keyword evidence="5" id="KW-0862">Zinc</keyword>
<dbReference type="PANTHER" id="PTHR42978:SF2">
    <property type="entry name" value="102 KBASES UNSTABLE REGION: FROM 1 TO 119443"/>
    <property type="match status" value="1"/>
</dbReference>
<evidence type="ECO:0000256" key="4">
    <source>
        <dbReference type="ARBA" id="ARBA00022801"/>
    </source>
</evidence>
<dbReference type="InterPro" id="IPR001279">
    <property type="entry name" value="Metallo-B-lactamas"/>
</dbReference>
<organism evidence="7 8">
    <name type="scientific">Sebaldella termitidis (strain ATCC 33386 / NCTC 11300)</name>
    <dbReference type="NCBI Taxonomy" id="526218"/>
    <lineage>
        <taxon>Bacteria</taxon>
        <taxon>Fusobacteriati</taxon>
        <taxon>Fusobacteriota</taxon>
        <taxon>Fusobacteriia</taxon>
        <taxon>Fusobacteriales</taxon>
        <taxon>Leptotrichiaceae</taxon>
        <taxon>Sebaldella</taxon>
    </lineage>
</organism>
<comment type="cofactor">
    <cofactor evidence="1">
        <name>Zn(2+)</name>
        <dbReference type="ChEBI" id="CHEBI:29105"/>
    </cofactor>
</comment>